<feature type="transmembrane region" description="Helical" evidence="17">
    <location>
        <begin position="96"/>
        <end position="116"/>
    </location>
</feature>
<evidence type="ECO:0000256" key="12">
    <source>
        <dbReference type="ARBA" id="ARBA00023063"/>
    </source>
</evidence>
<sequence length="251" mass="28349">MSALWNGFTDYLHTFLFGIYPYICAGVFFIGSLIRFDRDQYTWRSGSSQLLRARQFRIGSNLFHLGILFIFFGHLVGLLTPHSVYEHFITVQQKQALAITAGGIAGFFCFIGLTLLLHRRLFDERIRRTSTTIDIVILAMLWVQLCLGLITLPFSIGHRDGGMMLQLSAWAQHIVTFRGGAAEYVRGADWVFQLHMVLGMTLFLLTPFSRLVHIFSAPVWYLGRNWQIVRRRGGATARPGPVAAPQAGPAE</sequence>
<evidence type="ECO:0000256" key="8">
    <source>
        <dbReference type="ARBA" id="ARBA00022982"/>
    </source>
</evidence>
<evidence type="ECO:0000313" key="20">
    <source>
        <dbReference type="Proteomes" id="UP000548582"/>
    </source>
</evidence>
<dbReference type="GO" id="GO:0160182">
    <property type="term" value="F:nitrate reductase (quinone) activity"/>
    <property type="evidence" value="ECO:0007669"/>
    <property type="project" value="UniProtKB-EC"/>
</dbReference>
<dbReference type="InterPro" id="IPR051936">
    <property type="entry name" value="Heme-iron_electron_transfer"/>
</dbReference>
<evidence type="ECO:0000256" key="15">
    <source>
        <dbReference type="ARBA" id="ARBA00063882"/>
    </source>
</evidence>
<reference evidence="19 20" key="1">
    <citation type="submission" date="2020-03" db="EMBL/GenBank/DDBJ databases">
        <authorList>
            <person name="Sun Q."/>
        </authorList>
    </citation>
    <scope>NUCLEOTIDE SEQUENCE [LARGE SCALE GENOMIC DNA]</scope>
    <source>
        <strain evidence="19 20">JC162</strain>
    </source>
</reference>
<evidence type="ECO:0000313" key="19">
    <source>
        <dbReference type="EMBL" id="NMJ41107.1"/>
    </source>
</evidence>
<evidence type="ECO:0000256" key="10">
    <source>
        <dbReference type="ARBA" id="ARBA00023002"/>
    </source>
</evidence>
<keyword evidence="4" id="KW-1003">Cell membrane</keyword>
<comment type="caution">
    <text evidence="19">The sequence shown here is derived from an EMBL/GenBank/DDBJ whole genome shotgun (WGS) entry which is preliminary data.</text>
</comment>
<keyword evidence="9 17" id="KW-1133">Transmembrane helix</keyword>
<evidence type="ECO:0000256" key="11">
    <source>
        <dbReference type="ARBA" id="ARBA00023004"/>
    </source>
</evidence>
<dbReference type="AlphaFoldDB" id="A0A848EC55"/>
<feature type="binding site" description="axial binding residue" evidence="16">
    <location>
        <position position="195"/>
    </location>
    <ligand>
        <name>heme b</name>
        <dbReference type="ChEBI" id="CHEBI:60344"/>
        <label>1</label>
    </ligand>
    <ligandPart>
        <name>Fe</name>
        <dbReference type="ChEBI" id="CHEBI:18248"/>
    </ligandPart>
</feature>
<evidence type="ECO:0000256" key="17">
    <source>
        <dbReference type="SAM" id="Phobius"/>
    </source>
</evidence>
<keyword evidence="10 19" id="KW-0560">Oxidoreductase</keyword>
<dbReference type="FunFam" id="1.20.950.20:FF:000001">
    <property type="entry name" value="Respiratory nitrate reductase subunit gamma"/>
    <property type="match status" value="1"/>
</dbReference>
<accession>A0A848EC55</accession>
<dbReference type="Proteomes" id="UP000548582">
    <property type="component" value="Unassembled WGS sequence"/>
</dbReference>
<evidence type="ECO:0000256" key="13">
    <source>
        <dbReference type="ARBA" id="ARBA00023136"/>
    </source>
</evidence>
<evidence type="ECO:0000256" key="4">
    <source>
        <dbReference type="ARBA" id="ARBA00022475"/>
    </source>
</evidence>
<evidence type="ECO:0000256" key="5">
    <source>
        <dbReference type="ARBA" id="ARBA00022617"/>
    </source>
</evidence>
<evidence type="ECO:0000256" key="3">
    <source>
        <dbReference type="ARBA" id="ARBA00022448"/>
    </source>
</evidence>
<evidence type="ECO:0000256" key="6">
    <source>
        <dbReference type="ARBA" id="ARBA00022692"/>
    </source>
</evidence>
<dbReference type="GO" id="GO:0042128">
    <property type="term" value="P:nitrate assimilation"/>
    <property type="evidence" value="ECO:0007669"/>
    <property type="project" value="UniProtKB-KW"/>
</dbReference>
<dbReference type="RefSeq" id="WP_170053345.1">
    <property type="nucleotide sequence ID" value="NZ_JABBKX010000002.1"/>
</dbReference>
<protein>
    <recommendedName>
        <fullName evidence="2">nitrate reductase (quinone)</fullName>
        <ecNumber evidence="2">1.7.5.1</ecNumber>
    </recommendedName>
</protein>
<proteinExistence type="predicted"/>
<dbReference type="GO" id="GO:0009055">
    <property type="term" value="F:electron transfer activity"/>
    <property type="evidence" value="ECO:0007669"/>
    <property type="project" value="TreeGrafter"/>
</dbReference>
<dbReference type="GO" id="GO:0009325">
    <property type="term" value="C:nitrate reductase complex"/>
    <property type="evidence" value="ECO:0007669"/>
    <property type="project" value="InterPro"/>
</dbReference>
<dbReference type="EC" id="1.7.5.1" evidence="2"/>
<comment type="catalytic activity">
    <reaction evidence="14">
        <text>nitrate + a quinol = a quinone + nitrite + H2O</text>
        <dbReference type="Rhea" id="RHEA:56144"/>
        <dbReference type="ChEBI" id="CHEBI:15377"/>
        <dbReference type="ChEBI" id="CHEBI:16301"/>
        <dbReference type="ChEBI" id="CHEBI:17632"/>
        <dbReference type="ChEBI" id="CHEBI:24646"/>
        <dbReference type="ChEBI" id="CHEBI:132124"/>
        <dbReference type="EC" id="1.7.5.1"/>
    </reaction>
</comment>
<dbReference type="GO" id="GO:0046872">
    <property type="term" value="F:metal ion binding"/>
    <property type="evidence" value="ECO:0007669"/>
    <property type="project" value="UniProtKB-KW"/>
</dbReference>
<feature type="binding site" description="axial binding residue" evidence="16">
    <location>
        <position position="64"/>
    </location>
    <ligand>
        <name>heme b</name>
        <dbReference type="ChEBI" id="CHEBI:60344"/>
        <label>1</label>
    </ligand>
    <ligandPart>
        <name>Fe</name>
        <dbReference type="ChEBI" id="CHEBI:18248"/>
    </ligandPart>
</feature>
<dbReference type="NCBIfam" id="TIGR00351">
    <property type="entry name" value="narI"/>
    <property type="match status" value="1"/>
</dbReference>
<dbReference type="EMBL" id="JABBKX010000002">
    <property type="protein sequence ID" value="NMJ41107.1"/>
    <property type="molecule type" value="Genomic_DNA"/>
</dbReference>
<dbReference type="InterPro" id="IPR023234">
    <property type="entry name" value="NarG-like_domain"/>
</dbReference>
<feature type="transmembrane region" description="Helical" evidence="17">
    <location>
        <begin position="12"/>
        <end position="36"/>
    </location>
</feature>
<keyword evidence="20" id="KW-1185">Reference proteome</keyword>
<comment type="subcellular location">
    <subcellularLocation>
        <location evidence="1">Cell membrane</location>
        <topology evidence="1">Multi-pass membrane protein</topology>
    </subcellularLocation>
</comment>
<keyword evidence="6 17" id="KW-0812">Transmembrane</keyword>
<name>A0A848EC55_9PROT</name>
<evidence type="ECO:0000256" key="16">
    <source>
        <dbReference type="PIRSR" id="PIRSR603816-1"/>
    </source>
</evidence>
<organism evidence="19 20">
    <name type="scientific">Neoroseomonas marina</name>
    <dbReference type="NCBI Taxonomy" id="1232220"/>
    <lineage>
        <taxon>Bacteria</taxon>
        <taxon>Pseudomonadati</taxon>
        <taxon>Pseudomonadota</taxon>
        <taxon>Alphaproteobacteria</taxon>
        <taxon>Acetobacterales</taxon>
        <taxon>Acetobacteraceae</taxon>
        <taxon>Neoroseomonas</taxon>
    </lineage>
</organism>
<keyword evidence="3" id="KW-0813">Transport</keyword>
<evidence type="ECO:0000256" key="2">
    <source>
        <dbReference type="ARBA" id="ARBA00012500"/>
    </source>
</evidence>
<evidence type="ECO:0000256" key="14">
    <source>
        <dbReference type="ARBA" id="ARBA00048294"/>
    </source>
</evidence>
<dbReference type="Gene3D" id="1.20.950.20">
    <property type="entry name" value="Transmembrane di-heme cytochromes, Chain C"/>
    <property type="match status" value="1"/>
</dbReference>
<keyword evidence="5 16" id="KW-0349">Heme</keyword>
<keyword evidence="7" id="KW-0479">Metal-binding</keyword>
<dbReference type="GO" id="GO:0005886">
    <property type="term" value="C:plasma membrane"/>
    <property type="evidence" value="ECO:0007669"/>
    <property type="project" value="UniProtKB-SubCell"/>
</dbReference>
<dbReference type="GO" id="GO:0020037">
    <property type="term" value="F:heme binding"/>
    <property type="evidence" value="ECO:0007669"/>
    <property type="project" value="TreeGrafter"/>
</dbReference>
<dbReference type="Pfam" id="PF02665">
    <property type="entry name" value="Nitrate_red_gam"/>
    <property type="match status" value="1"/>
</dbReference>
<dbReference type="GO" id="GO:0019645">
    <property type="term" value="P:anaerobic electron transport chain"/>
    <property type="evidence" value="ECO:0007669"/>
    <property type="project" value="UniProtKB-ARBA"/>
</dbReference>
<evidence type="ECO:0000256" key="9">
    <source>
        <dbReference type="ARBA" id="ARBA00022989"/>
    </source>
</evidence>
<dbReference type="PANTHER" id="PTHR30598">
    <property type="entry name" value="NITRATE REDUCTASE PRIVATE CHAPERONE, REDOX ENZYME MATURATION PROTEIN REMP FAMILY"/>
    <property type="match status" value="1"/>
</dbReference>
<feature type="transmembrane region" description="Helical" evidence="17">
    <location>
        <begin position="196"/>
        <end position="222"/>
    </location>
</feature>
<feature type="binding site" description="axial binding residue" evidence="16">
    <location>
        <position position="213"/>
    </location>
    <ligand>
        <name>heme b</name>
        <dbReference type="ChEBI" id="CHEBI:60344"/>
        <label>1</label>
    </ligand>
    <ligandPart>
        <name>Fe</name>
        <dbReference type="ChEBI" id="CHEBI:18248"/>
    </ligandPart>
</feature>
<evidence type="ECO:0000259" key="18">
    <source>
        <dbReference type="Pfam" id="PF02665"/>
    </source>
</evidence>
<feature type="domain" description="NarG-like" evidence="18">
    <location>
        <begin position="13"/>
        <end position="232"/>
    </location>
</feature>
<feature type="transmembrane region" description="Helical" evidence="17">
    <location>
        <begin position="136"/>
        <end position="156"/>
    </location>
</feature>
<feature type="binding site" description="axial binding residue" evidence="16">
    <location>
        <position position="74"/>
    </location>
    <ligand>
        <name>heme b</name>
        <dbReference type="ChEBI" id="CHEBI:60344"/>
        <label>1</label>
    </ligand>
    <ligandPart>
        <name>Fe</name>
        <dbReference type="ChEBI" id="CHEBI:18248"/>
    </ligandPart>
</feature>
<dbReference type="InterPro" id="IPR003816">
    <property type="entry name" value="Nitrate_red_gam"/>
</dbReference>
<dbReference type="SUPFAM" id="SSF103501">
    <property type="entry name" value="Respiratory nitrate reductase 1 gamma chain"/>
    <property type="match status" value="1"/>
</dbReference>
<evidence type="ECO:0000256" key="1">
    <source>
        <dbReference type="ARBA" id="ARBA00004651"/>
    </source>
</evidence>
<keyword evidence="12" id="KW-0534">Nitrate assimilation</keyword>
<keyword evidence="13 17" id="KW-0472">Membrane</keyword>
<gene>
    <name evidence="19" type="primary">narI</name>
    <name evidence="19" type="ORF">GWK16_07640</name>
</gene>
<evidence type="ECO:0000256" key="7">
    <source>
        <dbReference type="ARBA" id="ARBA00022723"/>
    </source>
</evidence>
<keyword evidence="11 16" id="KW-0408">Iron</keyword>
<feature type="transmembrane region" description="Helical" evidence="17">
    <location>
        <begin position="56"/>
        <end position="76"/>
    </location>
</feature>
<dbReference type="PANTHER" id="PTHR30598:SF3">
    <property type="entry name" value="RESPIRATORY NITRATE REDUCTASE 1 GAMMA CHAIN"/>
    <property type="match status" value="1"/>
</dbReference>
<dbReference type="InterPro" id="IPR036197">
    <property type="entry name" value="NarG-like_sf"/>
</dbReference>
<comment type="subunit">
    <text evidence="15">Dimer of heterotrimers each composed of an alpha, a beta and a gamma chain. Alpha and beta are catalytic chains; gamma chains are involved in binding the enzyme complex to the cytoplasmic membrane.</text>
</comment>
<keyword evidence="8" id="KW-0249">Electron transport</keyword>